<sequence length="124" mass="13714">MTFDTSPAAVVQRQLDAYNARDIDALLATYAEDAQQFEHPGKPAARGHTEIRTRMAVRFQEPNLHARLIQRAVMGNIVIDHEHVTRTFPGEGTGSVRMVAIYEVVDGKIQSASVQVSDKQLDAV</sequence>
<dbReference type="EMBL" id="SPVF01000128">
    <property type="protein sequence ID" value="TFW20785.1"/>
    <property type="molecule type" value="Genomic_DNA"/>
</dbReference>
<reference evidence="2 3" key="1">
    <citation type="submission" date="2019-03" db="EMBL/GenBank/DDBJ databases">
        <title>Draft Genome Sequence of Massilia arenosa sp. nov., a Novel Massilia Species Isolated from a Sandy-loam Maize Soil.</title>
        <authorList>
            <person name="Raths R."/>
            <person name="Peta V."/>
            <person name="Bucking H."/>
        </authorList>
    </citation>
    <scope>NUCLEOTIDE SEQUENCE [LARGE SCALE GENOMIC DNA]</scope>
    <source>
        <strain evidence="2 3">MC02</strain>
    </source>
</reference>
<dbReference type="Gene3D" id="3.10.450.50">
    <property type="match status" value="1"/>
</dbReference>
<name>A0A4Y9SIU7_9BURK</name>
<organism evidence="2 3">
    <name type="scientific">Zemynaea arenosa</name>
    <dbReference type="NCBI Taxonomy" id="2561931"/>
    <lineage>
        <taxon>Bacteria</taxon>
        <taxon>Pseudomonadati</taxon>
        <taxon>Pseudomonadota</taxon>
        <taxon>Betaproteobacteria</taxon>
        <taxon>Burkholderiales</taxon>
        <taxon>Oxalobacteraceae</taxon>
        <taxon>Telluria group</taxon>
        <taxon>Zemynaea</taxon>
    </lineage>
</organism>
<dbReference type="SUPFAM" id="SSF54427">
    <property type="entry name" value="NTF2-like"/>
    <property type="match status" value="1"/>
</dbReference>
<dbReference type="OrthoDB" id="9799296at2"/>
<evidence type="ECO:0000313" key="2">
    <source>
        <dbReference type="EMBL" id="TFW20785.1"/>
    </source>
</evidence>
<keyword evidence="3" id="KW-1185">Reference proteome</keyword>
<dbReference type="PIRSF" id="PIRSF030561">
    <property type="entry name" value="UCP030561"/>
    <property type="match status" value="1"/>
</dbReference>
<feature type="domain" description="SnoaL-like" evidence="1">
    <location>
        <begin position="11"/>
        <end position="110"/>
    </location>
</feature>
<comment type="caution">
    <text evidence="2">The sequence shown here is derived from an EMBL/GenBank/DDBJ whole genome shotgun (WGS) entry which is preliminary data.</text>
</comment>
<evidence type="ECO:0000313" key="3">
    <source>
        <dbReference type="Proteomes" id="UP000298438"/>
    </source>
</evidence>
<gene>
    <name evidence="2" type="ORF">E4L96_09770</name>
</gene>
<protein>
    <submittedName>
        <fullName evidence="2">Steroid delta-isomerase</fullName>
    </submittedName>
</protein>
<evidence type="ECO:0000259" key="1">
    <source>
        <dbReference type="Pfam" id="PF12680"/>
    </source>
</evidence>
<dbReference type="Pfam" id="PF12680">
    <property type="entry name" value="SnoaL_2"/>
    <property type="match status" value="1"/>
</dbReference>
<proteinExistence type="predicted"/>
<keyword evidence="2" id="KW-0413">Isomerase</keyword>
<dbReference type="InterPro" id="IPR008317">
    <property type="entry name" value="UCP030561"/>
</dbReference>
<dbReference type="Proteomes" id="UP000298438">
    <property type="component" value="Unassembled WGS sequence"/>
</dbReference>
<dbReference type="InterPro" id="IPR032710">
    <property type="entry name" value="NTF2-like_dom_sf"/>
</dbReference>
<dbReference type="RefSeq" id="WP_135207029.1">
    <property type="nucleotide sequence ID" value="NZ_SPVF01000128.1"/>
</dbReference>
<dbReference type="AlphaFoldDB" id="A0A4Y9SIU7"/>
<dbReference type="InterPro" id="IPR037401">
    <property type="entry name" value="SnoaL-like"/>
</dbReference>
<dbReference type="GO" id="GO:0016853">
    <property type="term" value="F:isomerase activity"/>
    <property type="evidence" value="ECO:0007669"/>
    <property type="project" value="UniProtKB-KW"/>
</dbReference>
<accession>A0A4Y9SIU7</accession>